<evidence type="ECO:0000256" key="1">
    <source>
        <dbReference type="SAM" id="MobiDB-lite"/>
    </source>
</evidence>
<reference evidence="2 3" key="1">
    <citation type="journal article" date="2011" name="Proc. Natl. Acad. Sci. U.S.A.">
        <title>Genome and transcriptome analyses of the mountain pine beetle-fungal symbiont Grosmannia clavigera, a lodgepole pine pathogen.</title>
        <authorList>
            <person name="DiGuistini S."/>
            <person name="Wang Y."/>
            <person name="Liao N.Y."/>
            <person name="Taylor G."/>
            <person name="Tanguay P."/>
            <person name="Feau N."/>
            <person name="Henrissat B."/>
            <person name="Chan S.K."/>
            <person name="Hesse-Orce U."/>
            <person name="Alamouti S.M."/>
            <person name="Tsui C.K.M."/>
            <person name="Docking R.T."/>
            <person name="Levasseur A."/>
            <person name="Haridas S."/>
            <person name="Robertson G."/>
            <person name="Birol I."/>
            <person name="Holt R.A."/>
            <person name="Marra M.A."/>
            <person name="Hamelin R.C."/>
            <person name="Hirst M."/>
            <person name="Jones S.J.M."/>
            <person name="Bohlmann J."/>
            <person name="Breuil C."/>
        </authorList>
    </citation>
    <scope>NUCLEOTIDE SEQUENCE [LARGE SCALE GENOMIC DNA]</scope>
    <source>
        <strain evidence="3">kw1407 / UAMH 11150</strain>
    </source>
</reference>
<accession>F0XEF5</accession>
<organism evidence="3">
    <name type="scientific">Grosmannia clavigera (strain kw1407 / UAMH 11150)</name>
    <name type="common">Blue stain fungus</name>
    <name type="synonym">Graphiocladiella clavigera</name>
    <dbReference type="NCBI Taxonomy" id="655863"/>
    <lineage>
        <taxon>Eukaryota</taxon>
        <taxon>Fungi</taxon>
        <taxon>Dikarya</taxon>
        <taxon>Ascomycota</taxon>
        <taxon>Pezizomycotina</taxon>
        <taxon>Sordariomycetes</taxon>
        <taxon>Sordariomycetidae</taxon>
        <taxon>Ophiostomatales</taxon>
        <taxon>Ophiostomataceae</taxon>
        <taxon>Leptographium</taxon>
    </lineage>
</organism>
<dbReference type="eggNOG" id="ENOG502QWAB">
    <property type="taxonomic scope" value="Eukaryota"/>
</dbReference>
<dbReference type="GeneID" id="25974294"/>
<gene>
    <name evidence="2" type="ORF">CMQ_1418</name>
</gene>
<evidence type="ECO:0000313" key="2">
    <source>
        <dbReference type="EMBL" id="EFX04490.1"/>
    </source>
</evidence>
<dbReference type="PANTHER" id="PTHR33099">
    <property type="entry name" value="FE2OG DIOXYGENASE DOMAIN-CONTAINING PROTEIN"/>
    <property type="match status" value="1"/>
</dbReference>
<dbReference type="AlphaFoldDB" id="F0XEF5"/>
<feature type="region of interest" description="Disordered" evidence="1">
    <location>
        <begin position="1"/>
        <end position="29"/>
    </location>
</feature>
<dbReference type="OrthoDB" id="27483at2759"/>
<dbReference type="Proteomes" id="UP000007796">
    <property type="component" value="Unassembled WGS sequence"/>
</dbReference>
<dbReference type="EMBL" id="GL629765">
    <property type="protein sequence ID" value="EFX04490.1"/>
    <property type="molecule type" value="Genomic_DNA"/>
</dbReference>
<proteinExistence type="predicted"/>
<protein>
    <submittedName>
        <fullName evidence="2">Uncharacterized protein</fullName>
    </submittedName>
</protein>
<dbReference type="InParanoid" id="F0XEF5"/>
<dbReference type="RefSeq" id="XP_014173972.1">
    <property type="nucleotide sequence ID" value="XM_014318497.1"/>
</dbReference>
<evidence type="ECO:0000313" key="3">
    <source>
        <dbReference type="Proteomes" id="UP000007796"/>
    </source>
</evidence>
<name>F0XEF5_GROCL</name>
<dbReference type="HOGENOM" id="CLU_007520_1_3_1"/>
<sequence>MAFYGRGIPLRKHSDESDSSDSSDSSFEQEHTNKAEAVPVWLGNLQNCLDAVESAGEFAVFDRHSVFANPDLHIRGDRFISLPLTPGDAEILKAASWEPYFMKIAQQAADRLGLLGVAVRPYKLLLYEKGSFFKRHKDSEKEAGMVGTLVISLPSQHEGGDVSLSFQTESKTFATSPGSSWDISALAWFSDVSHEIAEIKQGYRLVLTYNLVQNGPAVQTAESTYRQQEKVRTRLLRWKTQIQTPDPIVYPLDHQYTESSLSLANMKGRDRAVCNLLSNSAASCGLFLFFAQVTRSRTEECGYDEYEDSEVETMFKALFTLNGKEIGSNLTVSECQIMGTDINDREPDSEEEGEFTGNEGAPTTFHYHDTVAMLVRKEELVRLTQGDRSEMHAENLVALVNEDLQARRNEAMTQYASACLIDILTKRLRSPSVLQIALYWAMELNNSRLIVAALASPAVSYVGSGTNNKEAIQILAALVERAYTGTSEDIDWDRLLLPTLAERGEWSLLHQVLHIMYFGRIKEPYSGIVKATFEHLIEHCAWALILRGGALFLTPCPAQYYTYDFPTLLDHTLDIGAGGSATKLLETLCNRWGAELKKGGGFLTASQSITLLGTVVKVLQKHKVLNSPPAKRLLDIVIQYEIGRNIPECPKKLPGWAHKPRRCDQGQCQDCVALNRFLVSESEKVWRFTAVQARRKHVESALKQDYPLRFQLVTERVKSPQTLVVEKLEIEFSEEMKPYLSAIKNMRRHLAALEGDFVREMLSDERYRKLILLEDLDTDDSSEYVAAGKRQWNEAIGGIPKRRNLGGTT</sequence>
<keyword evidence="3" id="KW-1185">Reference proteome</keyword>
<dbReference type="PANTHER" id="PTHR33099:SF7">
    <property type="entry name" value="MYND-TYPE DOMAIN-CONTAINING PROTEIN"/>
    <property type="match status" value="1"/>
</dbReference>
<dbReference type="Gene3D" id="2.60.120.620">
    <property type="entry name" value="q2cbj1_9rhob like domain"/>
    <property type="match status" value="1"/>
</dbReference>